<dbReference type="GO" id="GO:0003841">
    <property type="term" value="F:1-acylglycerol-3-phosphate O-acyltransferase activity"/>
    <property type="evidence" value="ECO:0007669"/>
    <property type="project" value="UniProtKB-EC"/>
</dbReference>
<dbReference type="Proteomes" id="UP000195981">
    <property type="component" value="Unassembled WGS sequence"/>
</dbReference>
<reference evidence="5 6" key="1">
    <citation type="submission" date="2017-02" db="EMBL/GenBank/DDBJ databases">
        <authorList>
            <person name="Peterson S.W."/>
        </authorList>
    </citation>
    <scope>NUCLEOTIDE SEQUENCE [LARGE SCALE GENOMIC DNA]</scope>
    <source>
        <strain evidence="5 6">CIP104813</strain>
    </source>
</reference>
<accession>A0A1X6WV96</accession>
<organism evidence="5 6">
    <name type="scientific">Brachybacterium nesterenkovii</name>
    <dbReference type="NCBI Taxonomy" id="47847"/>
    <lineage>
        <taxon>Bacteria</taxon>
        <taxon>Bacillati</taxon>
        <taxon>Actinomycetota</taxon>
        <taxon>Actinomycetes</taxon>
        <taxon>Micrococcales</taxon>
        <taxon>Dermabacteraceae</taxon>
        <taxon>Brachybacterium</taxon>
    </lineage>
</organism>
<gene>
    <name evidence="5" type="ORF">FM110_03535</name>
</gene>
<dbReference type="Pfam" id="PF01553">
    <property type="entry name" value="Acyltransferase"/>
    <property type="match status" value="1"/>
</dbReference>
<dbReference type="EC" id="2.3.1.51" evidence="5"/>
<evidence type="ECO:0000256" key="2">
    <source>
        <dbReference type="ARBA" id="ARBA00023315"/>
    </source>
</evidence>
<dbReference type="AlphaFoldDB" id="A0A1X6WV96"/>
<dbReference type="PANTHER" id="PTHR10434">
    <property type="entry name" value="1-ACYL-SN-GLYCEROL-3-PHOSPHATE ACYLTRANSFERASE"/>
    <property type="match status" value="1"/>
</dbReference>
<name>A0A1X6WV96_9MICO</name>
<dbReference type="SMART" id="SM00563">
    <property type="entry name" value="PlsC"/>
    <property type="match status" value="1"/>
</dbReference>
<evidence type="ECO:0000259" key="4">
    <source>
        <dbReference type="SMART" id="SM00563"/>
    </source>
</evidence>
<feature type="region of interest" description="Disordered" evidence="3">
    <location>
        <begin position="218"/>
        <end position="240"/>
    </location>
</feature>
<dbReference type="GO" id="GO:0006654">
    <property type="term" value="P:phosphatidic acid biosynthetic process"/>
    <property type="evidence" value="ECO:0007669"/>
    <property type="project" value="TreeGrafter"/>
</dbReference>
<keyword evidence="1 5" id="KW-0808">Transferase</keyword>
<evidence type="ECO:0000256" key="1">
    <source>
        <dbReference type="ARBA" id="ARBA00022679"/>
    </source>
</evidence>
<dbReference type="SUPFAM" id="SSF69593">
    <property type="entry name" value="Glycerol-3-phosphate (1)-acyltransferase"/>
    <property type="match status" value="1"/>
</dbReference>
<dbReference type="GO" id="GO:0005886">
    <property type="term" value="C:plasma membrane"/>
    <property type="evidence" value="ECO:0007669"/>
    <property type="project" value="TreeGrafter"/>
</dbReference>
<protein>
    <submittedName>
        <fullName evidence="5">1-acyl-sn-glycerol-3-phosphate acyltransferase</fullName>
        <ecNumber evidence="5">2.3.1.51</ecNumber>
    </submittedName>
</protein>
<dbReference type="EMBL" id="FWFG01000030">
    <property type="protein sequence ID" value="SLM89397.1"/>
    <property type="molecule type" value="Genomic_DNA"/>
</dbReference>
<sequence>MLYNVFKPIVVLILRLVWRPAIEGAERIPDRGAVILASNHVSGADTVFMPAQVRRTVRFLAKSDFYSGGSRMNRVLGLFLRSIGVMPVNRSGGAASRTAIAAGLTVLERGEVLGIYPEGTRSPDGRLYRGRTGAARMALESGCPIIPIAMLGAYEAQKGRTFLPRRRPRIRVLVGEPIDARAAVAQMEAVSEGERLRALTDRVMDAIAAMSGQEQVPEYASDAKRRLRAESAAKDAGSAA</sequence>
<keyword evidence="6" id="KW-1185">Reference proteome</keyword>
<evidence type="ECO:0000313" key="5">
    <source>
        <dbReference type="EMBL" id="SLM89397.1"/>
    </source>
</evidence>
<feature type="compositionally biased region" description="Basic and acidic residues" evidence="3">
    <location>
        <begin position="221"/>
        <end position="233"/>
    </location>
</feature>
<dbReference type="CDD" id="cd07989">
    <property type="entry name" value="LPLAT_AGPAT-like"/>
    <property type="match status" value="1"/>
</dbReference>
<proteinExistence type="predicted"/>
<dbReference type="OrthoDB" id="9808424at2"/>
<keyword evidence="2 5" id="KW-0012">Acyltransferase</keyword>
<feature type="domain" description="Phospholipid/glycerol acyltransferase" evidence="4">
    <location>
        <begin position="34"/>
        <end position="153"/>
    </location>
</feature>
<dbReference type="PANTHER" id="PTHR10434:SF11">
    <property type="entry name" value="1-ACYL-SN-GLYCEROL-3-PHOSPHATE ACYLTRANSFERASE"/>
    <property type="match status" value="1"/>
</dbReference>
<evidence type="ECO:0000313" key="6">
    <source>
        <dbReference type="Proteomes" id="UP000195981"/>
    </source>
</evidence>
<dbReference type="InterPro" id="IPR002123">
    <property type="entry name" value="Plipid/glycerol_acylTrfase"/>
</dbReference>
<evidence type="ECO:0000256" key="3">
    <source>
        <dbReference type="SAM" id="MobiDB-lite"/>
    </source>
</evidence>
<dbReference type="RefSeq" id="WP_087102718.1">
    <property type="nucleotide sequence ID" value="NZ_FWFG01000030.1"/>
</dbReference>